<keyword evidence="1" id="KW-0472">Membrane</keyword>
<dbReference type="Pfam" id="PF07963">
    <property type="entry name" value="N_methyl"/>
    <property type="match status" value="1"/>
</dbReference>
<feature type="transmembrane region" description="Helical" evidence="1">
    <location>
        <begin position="21"/>
        <end position="41"/>
    </location>
</feature>
<dbReference type="AlphaFoldDB" id="A0AAU9E0K8"/>
<dbReference type="EMBL" id="AP027059">
    <property type="protein sequence ID" value="BDU51440.1"/>
    <property type="molecule type" value="Genomic_DNA"/>
</dbReference>
<gene>
    <name evidence="2" type="ORF">HLVA_20090</name>
</gene>
<keyword evidence="1" id="KW-0812">Transmembrane</keyword>
<dbReference type="InterPro" id="IPR012902">
    <property type="entry name" value="N_methyl_site"/>
</dbReference>
<keyword evidence="3" id="KW-1185">Reference proteome</keyword>
<dbReference type="RefSeq" id="WP_307904330.1">
    <property type="nucleotide sequence ID" value="NZ_AP027059.1"/>
</dbReference>
<reference evidence="2 3" key="1">
    <citation type="submission" date="2022-11" db="EMBL/GenBank/DDBJ databases">
        <title>Haliovirga abyssi gen. nov., sp. nov., a mesophilic fermentative bacterium isolated from the Iheya North hydrothermal field and the proposal of Haliovirgaceae fam. nov.</title>
        <authorList>
            <person name="Miyazaki U."/>
            <person name="Tame A."/>
            <person name="Miyazaki J."/>
            <person name="Takai K."/>
            <person name="Sawayama S."/>
            <person name="Kitajima M."/>
            <person name="Okamoto A."/>
            <person name="Nakagawa S."/>
        </authorList>
    </citation>
    <scope>NUCLEOTIDE SEQUENCE [LARGE SCALE GENOMIC DNA]</scope>
    <source>
        <strain evidence="2 3">IC12</strain>
    </source>
</reference>
<name>A0AAU9E0K8_9FUSO</name>
<dbReference type="Proteomes" id="UP001321582">
    <property type="component" value="Chromosome"/>
</dbReference>
<accession>A0AAU9E0K8</accession>
<evidence type="ECO:0000313" key="3">
    <source>
        <dbReference type="Proteomes" id="UP001321582"/>
    </source>
</evidence>
<keyword evidence="1" id="KW-1133">Transmembrane helix</keyword>
<evidence type="ECO:0000313" key="2">
    <source>
        <dbReference type="EMBL" id="BDU51440.1"/>
    </source>
</evidence>
<evidence type="ECO:0000256" key="1">
    <source>
        <dbReference type="SAM" id="Phobius"/>
    </source>
</evidence>
<proteinExistence type="predicted"/>
<organism evidence="2 3">
    <name type="scientific">Haliovirga abyssi</name>
    <dbReference type="NCBI Taxonomy" id="2996794"/>
    <lineage>
        <taxon>Bacteria</taxon>
        <taxon>Fusobacteriati</taxon>
        <taxon>Fusobacteriota</taxon>
        <taxon>Fusobacteriia</taxon>
        <taxon>Fusobacteriales</taxon>
        <taxon>Haliovirgaceae</taxon>
        <taxon>Haliovirga</taxon>
    </lineage>
</organism>
<dbReference type="KEGG" id="haby:HLVA_20090"/>
<sequence length="211" mass="24441">MKRKLGKKLEDKLGNRKDNGFTLVEILIAIVILTLAVFPFLQVIANNTNVTIEGKRKFVASHYAKELLEEIKLKRFDEKKKKRDTPNAGQWSRVETGTAIIVREDDEDKSSINRAENDWDDIDDYNGYNESGIGILDFNGLDSNKEPEDKNYYRKVSVIYVNDSDLTPAPIDTTTDTKKVKVECYYKDSYNINNNYNTKNRVVLIWYLKKK</sequence>
<evidence type="ECO:0008006" key="4">
    <source>
        <dbReference type="Google" id="ProtNLM"/>
    </source>
</evidence>
<protein>
    <recommendedName>
        <fullName evidence="4">Prepilin-type N-terminal cleavage/methylation domain-containing protein</fullName>
    </recommendedName>
</protein>
<dbReference type="NCBIfam" id="TIGR02532">
    <property type="entry name" value="IV_pilin_GFxxxE"/>
    <property type="match status" value="1"/>
</dbReference>